<comment type="caution">
    <text evidence="1">The sequence shown here is derived from an EMBL/GenBank/DDBJ whole genome shotgun (WGS) entry which is preliminary data.</text>
</comment>
<keyword evidence="2" id="KW-1185">Reference proteome</keyword>
<dbReference type="AlphaFoldDB" id="A0A7J6XFH0"/>
<sequence>MTPTVRRSVTVEWKHFDFSWNQNRSSYQDCVEVVEGWSGKRFRAFCSVEGGKWLGGLLVRLGEGSTFGRLPHYVNGGEQIRAVRRGNANGDFIQCMFFKKGMVRAQSVICFPQGRNGRHWSTVGYTLERMFKVNVVQTKQRQHVPFGNFQTSVVKQPFRAANPPTNSSSEVPVIISSWPKPYMSWQRRTNTVEILSKSQVFCNARWASAVLCFSSMPSDSWEVLYAKVKERFQVKELHVFSEHHAILFLDSVEEASRLSFMPSLVLGTVSFSFEVWNPSMGKLLINGEKEWWVTLLGFPLHLRHVDCVKAVASVLGDLKEVEVKPITTDSQGVRVRVACSNILSLPRALQLVENGINFTILVLLEPPVVNWEEGALGGLVISSRLFPTELVGEASHVGACDMEEVGSEGAQANFLSNSLVDGTSEVQLPTRDGTNRPEEGDVQILNCDRVDSNMGCSSGPVVGSGLDYVERAVVRSESPFPVGNLFEPNFAQVNVCSEHQDSEPDSPMTCELNYGDPRSLKEICAAQIETGLLVTRKNKAHRSKSWEWIFSKSSYARVLFAVKKNKRRNKKSENNLKIRSSEYPKVSSLIDKASSVATNERKYGSSIDELKGAKVNINKGNCGEIEADVPP</sequence>
<dbReference type="OrthoDB" id="2011495at2759"/>
<evidence type="ECO:0008006" key="3">
    <source>
        <dbReference type="Google" id="ProtNLM"/>
    </source>
</evidence>
<feature type="non-terminal residue" evidence="1">
    <location>
        <position position="631"/>
    </location>
</feature>
<evidence type="ECO:0000313" key="2">
    <source>
        <dbReference type="Proteomes" id="UP000554482"/>
    </source>
</evidence>
<organism evidence="1 2">
    <name type="scientific">Thalictrum thalictroides</name>
    <name type="common">Rue-anemone</name>
    <name type="synonym">Anemone thalictroides</name>
    <dbReference type="NCBI Taxonomy" id="46969"/>
    <lineage>
        <taxon>Eukaryota</taxon>
        <taxon>Viridiplantae</taxon>
        <taxon>Streptophyta</taxon>
        <taxon>Embryophyta</taxon>
        <taxon>Tracheophyta</taxon>
        <taxon>Spermatophyta</taxon>
        <taxon>Magnoliopsida</taxon>
        <taxon>Ranunculales</taxon>
        <taxon>Ranunculaceae</taxon>
        <taxon>Thalictroideae</taxon>
        <taxon>Thalictrum</taxon>
    </lineage>
</organism>
<evidence type="ECO:0000313" key="1">
    <source>
        <dbReference type="EMBL" id="KAF5207807.1"/>
    </source>
</evidence>
<reference evidence="1 2" key="1">
    <citation type="submission" date="2020-06" db="EMBL/GenBank/DDBJ databases">
        <title>Transcriptomic and genomic resources for Thalictrum thalictroides and T. hernandezii: Facilitating candidate gene discovery in an emerging model plant lineage.</title>
        <authorList>
            <person name="Arias T."/>
            <person name="Riano-Pachon D.M."/>
            <person name="Di Stilio V.S."/>
        </authorList>
    </citation>
    <scope>NUCLEOTIDE SEQUENCE [LARGE SCALE GENOMIC DNA]</scope>
    <source>
        <strain evidence="2">cv. WT478/WT964</strain>
        <tissue evidence="1">Leaves</tissue>
    </source>
</reference>
<protein>
    <recommendedName>
        <fullName evidence="3">DUF4283 domain-containing protein</fullName>
    </recommendedName>
</protein>
<gene>
    <name evidence="1" type="ORF">FRX31_002607</name>
</gene>
<name>A0A7J6XFH0_THATH</name>
<dbReference type="Proteomes" id="UP000554482">
    <property type="component" value="Unassembled WGS sequence"/>
</dbReference>
<dbReference type="EMBL" id="JABWDY010000924">
    <property type="protein sequence ID" value="KAF5207807.1"/>
    <property type="molecule type" value="Genomic_DNA"/>
</dbReference>
<accession>A0A7J6XFH0</accession>
<proteinExistence type="predicted"/>